<dbReference type="Proteomes" id="UP000324222">
    <property type="component" value="Unassembled WGS sequence"/>
</dbReference>
<reference evidence="2 3" key="1">
    <citation type="submission" date="2019-05" db="EMBL/GenBank/DDBJ databases">
        <title>Another draft genome of Portunus trituberculatus and its Hox gene families provides insights of decapod evolution.</title>
        <authorList>
            <person name="Jeong J.-H."/>
            <person name="Song I."/>
            <person name="Kim S."/>
            <person name="Choi T."/>
            <person name="Kim D."/>
            <person name="Ryu S."/>
            <person name="Kim W."/>
        </authorList>
    </citation>
    <scope>NUCLEOTIDE SEQUENCE [LARGE SCALE GENOMIC DNA]</scope>
    <source>
        <tissue evidence="2">Muscle</tissue>
    </source>
</reference>
<evidence type="ECO:0000313" key="3">
    <source>
        <dbReference type="Proteomes" id="UP000324222"/>
    </source>
</evidence>
<feature type="region of interest" description="Disordered" evidence="1">
    <location>
        <begin position="67"/>
        <end position="89"/>
    </location>
</feature>
<accession>A0A5B7GVC8</accession>
<name>A0A5B7GVC8_PORTR</name>
<organism evidence="2 3">
    <name type="scientific">Portunus trituberculatus</name>
    <name type="common">Swimming crab</name>
    <name type="synonym">Neptunus trituberculatus</name>
    <dbReference type="NCBI Taxonomy" id="210409"/>
    <lineage>
        <taxon>Eukaryota</taxon>
        <taxon>Metazoa</taxon>
        <taxon>Ecdysozoa</taxon>
        <taxon>Arthropoda</taxon>
        <taxon>Crustacea</taxon>
        <taxon>Multicrustacea</taxon>
        <taxon>Malacostraca</taxon>
        <taxon>Eumalacostraca</taxon>
        <taxon>Eucarida</taxon>
        <taxon>Decapoda</taxon>
        <taxon>Pleocyemata</taxon>
        <taxon>Brachyura</taxon>
        <taxon>Eubrachyura</taxon>
        <taxon>Portunoidea</taxon>
        <taxon>Portunidae</taxon>
        <taxon>Portuninae</taxon>
        <taxon>Portunus</taxon>
    </lineage>
</organism>
<protein>
    <submittedName>
        <fullName evidence="2">Uncharacterized protein</fullName>
    </submittedName>
</protein>
<keyword evidence="3" id="KW-1185">Reference proteome</keyword>
<comment type="caution">
    <text evidence="2">The sequence shown here is derived from an EMBL/GenBank/DDBJ whole genome shotgun (WGS) entry which is preliminary data.</text>
</comment>
<evidence type="ECO:0000313" key="2">
    <source>
        <dbReference type="EMBL" id="MPC61576.1"/>
    </source>
</evidence>
<proteinExistence type="predicted"/>
<evidence type="ECO:0000256" key="1">
    <source>
        <dbReference type="SAM" id="MobiDB-lite"/>
    </source>
</evidence>
<dbReference type="EMBL" id="VSRR010018668">
    <property type="protein sequence ID" value="MPC61576.1"/>
    <property type="molecule type" value="Genomic_DNA"/>
</dbReference>
<dbReference type="AlphaFoldDB" id="A0A5B7GVC8"/>
<sequence>MKDESEGGSGGGIRTSNCITALCSDPTMIPAQNVRGKEYSGEGRDGCRRRLGQDSLRLLPLVPRHHHLQSFSSNKSPASPPTLKALAAR</sequence>
<gene>
    <name evidence="2" type="ORF">E2C01_055650</name>
</gene>